<protein>
    <submittedName>
        <fullName evidence="2">HEPN domain</fullName>
    </submittedName>
</protein>
<evidence type="ECO:0000313" key="3">
    <source>
        <dbReference type="Proteomes" id="UP000095645"/>
    </source>
</evidence>
<sequence length="59" mass="7050">MDKRQKDLSNYRITEANDSLKVADHCLKEGLYRDSINRSYYAAFYVIKVVTYYCVVKKY</sequence>
<dbReference type="Gene3D" id="1.20.120.330">
    <property type="entry name" value="Nucleotidyltransferases domain 2"/>
    <property type="match status" value="1"/>
</dbReference>
<name>A0A174BMP5_9FIRM</name>
<dbReference type="RefSeq" id="WP_242859555.1">
    <property type="nucleotide sequence ID" value="NZ_CYZP01000012.1"/>
</dbReference>
<dbReference type="EMBL" id="CYZP01000012">
    <property type="protein sequence ID" value="CUO02351.1"/>
    <property type="molecule type" value="Genomic_DNA"/>
</dbReference>
<evidence type="ECO:0000259" key="1">
    <source>
        <dbReference type="Pfam" id="PF05168"/>
    </source>
</evidence>
<reference evidence="2 3" key="1">
    <citation type="submission" date="2015-09" db="EMBL/GenBank/DDBJ databases">
        <authorList>
            <consortium name="Pathogen Informatics"/>
        </authorList>
    </citation>
    <scope>NUCLEOTIDE SEQUENCE [LARGE SCALE GENOMIC DNA]</scope>
    <source>
        <strain evidence="2 3">2789STDY5834861</strain>
    </source>
</reference>
<dbReference type="Pfam" id="PF05168">
    <property type="entry name" value="HEPN"/>
    <property type="match status" value="1"/>
</dbReference>
<accession>A0A174BMP5</accession>
<dbReference type="AlphaFoldDB" id="A0A174BMP5"/>
<proteinExistence type="predicted"/>
<dbReference type="InterPro" id="IPR007842">
    <property type="entry name" value="HEPN_dom"/>
</dbReference>
<evidence type="ECO:0000313" key="2">
    <source>
        <dbReference type="EMBL" id="CUO02351.1"/>
    </source>
</evidence>
<dbReference type="Proteomes" id="UP000095645">
    <property type="component" value="Unassembled WGS sequence"/>
</dbReference>
<feature type="domain" description="HEPN" evidence="1">
    <location>
        <begin position="11"/>
        <end position="50"/>
    </location>
</feature>
<organism evidence="2 3">
    <name type="scientific">Blautia obeum</name>
    <dbReference type="NCBI Taxonomy" id="40520"/>
    <lineage>
        <taxon>Bacteria</taxon>
        <taxon>Bacillati</taxon>
        <taxon>Bacillota</taxon>
        <taxon>Clostridia</taxon>
        <taxon>Lachnospirales</taxon>
        <taxon>Lachnospiraceae</taxon>
        <taxon>Blautia</taxon>
    </lineage>
</organism>
<gene>
    <name evidence="2" type="ORF">ERS852476_01688</name>
</gene>